<dbReference type="OrthoDB" id="4725912at2759"/>
<evidence type="ECO:0000313" key="3">
    <source>
        <dbReference type="Proteomes" id="UP000242791"/>
    </source>
</evidence>
<dbReference type="VEuPathDB" id="FungiDB:ACJ73_02077"/>
<protein>
    <submittedName>
        <fullName evidence="2">Uncharacterized protein</fullName>
    </submittedName>
</protein>
<keyword evidence="3" id="KW-1185">Reference proteome</keyword>
<accession>A0A1J9QCG1</accession>
<feature type="region of interest" description="Disordered" evidence="1">
    <location>
        <begin position="1"/>
        <end position="30"/>
    </location>
</feature>
<evidence type="ECO:0000313" key="2">
    <source>
        <dbReference type="EMBL" id="OJD26534.1"/>
    </source>
</evidence>
<dbReference type="AlphaFoldDB" id="A0A1J9QCG1"/>
<dbReference type="EMBL" id="LGTZ01000210">
    <property type="protein sequence ID" value="OJD26534.1"/>
    <property type="molecule type" value="Genomic_DNA"/>
</dbReference>
<reference evidence="2 3" key="1">
    <citation type="submission" date="2015-08" db="EMBL/GenBank/DDBJ databases">
        <title>Emmonsia species relationships and genome sequence.</title>
        <authorList>
            <person name="Cuomo C.A."/>
            <person name="Schwartz I.S."/>
            <person name="Kenyon C."/>
            <person name="De Hoog G.S."/>
            <person name="Govender N.P."/>
            <person name="Botha A."/>
            <person name="Moreno L."/>
            <person name="De Vries M."/>
            <person name="Munoz J.F."/>
            <person name="Stielow J.B."/>
        </authorList>
    </citation>
    <scope>NUCLEOTIDE SEQUENCE [LARGE SCALE GENOMIC DNA]</scope>
    <source>
        <strain evidence="2 3">EI222</strain>
    </source>
</reference>
<comment type="caution">
    <text evidence="2">The sequence shown here is derived from an EMBL/GenBank/DDBJ whole genome shotgun (WGS) entry which is preliminary data.</text>
</comment>
<sequence length="243" mass="26937">MSTTLEPSQDDYRGVSPESPQPSQHHQQNTAEDLTLQVDFSWQRFKSLITNKDDPQASSSPLYIIHHKAIKPHLTFKSATDNTTFATGSLHAFSIDAECEIRGRSTTLKALKRFKTEYMHRSYAFATNNGAEPVRLTWTGSCGLKTWDYICLDEKQMPVAKFSANIWAVKKIGTITFLGSNIPSVRDTGAVSDALREEIVVTALTLFYCMVLRTNSVLSLFGAVFSRPGRHDEQGEEGKGGGA</sequence>
<proteinExistence type="predicted"/>
<dbReference type="Proteomes" id="UP000242791">
    <property type="component" value="Unassembled WGS sequence"/>
</dbReference>
<evidence type="ECO:0000256" key="1">
    <source>
        <dbReference type="SAM" id="MobiDB-lite"/>
    </source>
</evidence>
<gene>
    <name evidence="2" type="ORF">ACJ73_02077</name>
</gene>
<name>A0A1J9QCG1_9EURO</name>
<organism evidence="2 3">
    <name type="scientific">Blastomyces percursus</name>
    <dbReference type="NCBI Taxonomy" id="1658174"/>
    <lineage>
        <taxon>Eukaryota</taxon>
        <taxon>Fungi</taxon>
        <taxon>Dikarya</taxon>
        <taxon>Ascomycota</taxon>
        <taxon>Pezizomycotina</taxon>
        <taxon>Eurotiomycetes</taxon>
        <taxon>Eurotiomycetidae</taxon>
        <taxon>Onygenales</taxon>
        <taxon>Ajellomycetaceae</taxon>
        <taxon>Blastomyces</taxon>
    </lineage>
</organism>